<comment type="caution">
    <text evidence="1">The sequence shown here is derived from an EMBL/GenBank/DDBJ whole genome shotgun (WGS) entry which is preliminary data.</text>
</comment>
<protein>
    <submittedName>
        <fullName evidence="1">Uncharacterized protein</fullName>
    </submittedName>
</protein>
<dbReference type="HOGENOM" id="CLU_2114684_0_0_1"/>
<dbReference type="VEuPathDB" id="FungiDB:MPH_13855"/>
<dbReference type="InParanoid" id="K2RGD3"/>
<gene>
    <name evidence="1" type="ORF">MPH_13855</name>
</gene>
<sequence length="115" mass="12698">KSLLRSSLNLSQSLRLFPHHKHRNWPSIGRTISTSCLQLGHMYLPYRAVICLTIFSASSLQTVGEPIVAHKRSFPKAPISSTVSLMPSLFSSASTWSDAIFTTESRSPRSLQGVV</sequence>
<reference evidence="1 2" key="1">
    <citation type="journal article" date="2012" name="BMC Genomics">
        <title>Tools to kill: Genome of one of the most destructive plant pathogenic fungi Macrophomina phaseolina.</title>
        <authorList>
            <person name="Islam M.S."/>
            <person name="Haque M.S."/>
            <person name="Islam M.M."/>
            <person name="Emdad E.M."/>
            <person name="Halim A."/>
            <person name="Hossen Q.M.M."/>
            <person name="Hossain M.Z."/>
            <person name="Ahmed B."/>
            <person name="Rahim S."/>
            <person name="Rahman M.S."/>
            <person name="Alam M.M."/>
            <person name="Hou S."/>
            <person name="Wan X."/>
            <person name="Saito J.A."/>
            <person name="Alam M."/>
        </authorList>
    </citation>
    <scope>NUCLEOTIDE SEQUENCE [LARGE SCALE GENOMIC DNA]</scope>
    <source>
        <strain evidence="1 2">MS6</strain>
    </source>
</reference>
<feature type="non-terminal residue" evidence="1">
    <location>
        <position position="1"/>
    </location>
</feature>
<dbReference type="Proteomes" id="UP000007129">
    <property type="component" value="Unassembled WGS sequence"/>
</dbReference>
<evidence type="ECO:0000313" key="1">
    <source>
        <dbReference type="EMBL" id="EKG09154.1"/>
    </source>
</evidence>
<dbReference type="AlphaFoldDB" id="K2RGD3"/>
<name>K2RGD3_MACPH</name>
<organism evidence="1 2">
    <name type="scientific">Macrophomina phaseolina (strain MS6)</name>
    <name type="common">Charcoal rot fungus</name>
    <dbReference type="NCBI Taxonomy" id="1126212"/>
    <lineage>
        <taxon>Eukaryota</taxon>
        <taxon>Fungi</taxon>
        <taxon>Dikarya</taxon>
        <taxon>Ascomycota</taxon>
        <taxon>Pezizomycotina</taxon>
        <taxon>Dothideomycetes</taxon>
        <taxon>Dothideomycetes incertae sedis</taxon>
        <taxon>Botryosphaeriales</taxon>
        <taxon>Botryosphaeriaceae</taxon>
        <taxon>Macrophomina</taxon>
    </lineage>
</organism>
<dbReference type="EMBL" id="AHHD01000764">
    <property type="protein sequence ID" value="EKG09154.1"/>
    <property type="molecule type" value="Genomic_DNA"/>
</dbReference>
<evidence type="ECO:0000313" key="2">
    <source>
        <dbReference type="Proteomes" id="UP000007129"/>
    </source>
</evidence>
<proteinExistence type="predicted"/>
<accession>K2RGD3</accession>